<name>A0A1L9RY12_ASPWE</name>
<dbReference type="GO" id="GO:0000781">
    <property type="term" value="C:chromosome, telomeric region"/>
    <property type="evidence" value="ECO:0007669"/>
    <property type="project" value="UniProtKB-SubCell"/>
</dbReference>
<comment type="catalytic activity">
    <reaction evidence="15">
        <text>L-threonyl-[protein] + ATP = O-phospho-L-threonyl-[protein] + ADP + H(+)</text>
        <dbReference type="Rhea" id="RHEA:46608"/>
        <dbReference type="Rhea" id="RHEA-COMP:11060"/>
        <dbReference type="Rhea" id="RHEA-COMP:11605"/>
        <dbReference type="ChEBI" id="CHEBI:15378"/>
        <dbReference type="ChEBI" id="CHEBI:30013"/>
        <dbReference type="ChEBI" id="CHEBI:30616"/>
        <dbReference type="ChEBI" id="CHEBI:61977"/>
        <dbReference type="ChEBI" id="CHEBI:456216"/>
        <dbReference type="EC" id="2.7.11.1"/>
    </reaction>
</comment>
<dbReference type="InterPro" id="IPR000719">
    <property type="entry name" value="Prot_kinase_dom"/>
</dbReference>
<gene>
    <name evidence="20" type="ORF">ASPWEDRAFT_37576</name>
</gene>
<keyword evidence="21" id="KW-1185">Reference proteome</keyword>
<dbReference type="GO" id="GO:0043484">
    <property type="term" value="P:regulation of RNA splicing"/>
    <property type="evidence" value="ECO:0007669"/>
    <property type="project" value="TreeGrafter"/>
</dbReference>
<evidence type="ECO:0000256" key="4">
    <source>
        <dbReference type="ARBA" id="ARBA00012513"/>
    </source>
</evidence>
<dbReference type="PANTHER" id="PTHR45646:SF11">
    <property type="entry name" value="SERINE_THREONINE-PROTEIN KINASE DOA"/>
    <property type="match status" value="1"/>
</dbReference>
<feature type="binding site" evidence="17">
    <location>
        <position position="82"/>
    </location>
    <ligand>
        <name>ATP</name>
        <dbReference type="ChEBI" id="CHEBI:30616"/>
    </ligand>
</feature>
<dbReference type="EC" id="2.7.11.1" evidence="4"/>
<evidence type="ECO:0000256" key="1">
    <source>
        <dbReference type="ARBA" id="ARBA00003747"/>
    </source>
</evidence>
<dbReference type="OrthoDB" id="5979581at2759"/>
<evidence type="ECO:0000256" key="11">
    <source>
        <dbReference type="ARBA" id="ARBA00022840"/>
    </source>
</evidence>
<dbReference type="VEuPathDB" id="FungiDB:ASPWEDRAFT_37576"/>
<dbReference type="InterPro" id="IPR011009">
    <property type="entry name" value="Kinase-like_dom_sf"/>
</dbReference>
<evidence type="ECO:0000256" key="2">
    <source>
        <dbReference type="ARBA" id="ARBA00004574"/>
    </source>
</evidence>
<dbReference type="SUPFAM" id="SSF56112">
    <property type="entry name" value="Protein kinase-like (PK-like)"/>
    <property type="match status" value="1"/>
</dbReference>
<dbReference type="PROSITE" id="PS00109">
    <property type="entry name" value="PROTEIN_KINASE_TYR"/>
    <property type="match status" value="1"/>
</dbReference>
<evidence type="ECO:0000256" key="17">
    <source>
        <dbReference type="PROSITE-ProRule" id="PRU10141"/>
    </source>
</evidence>
<dbReference type="InterPro" id="IPR051175">
    <property type="entry name" value="CLK_kinases"/>
</dbReference>
<organism evidence="20 21">
    <name type="scientific">Aspergillus wentii DTO 134E9</name>
    <dbReference type="NCBI Taxonomy" id="1073089"/>
    <lineage>
        <taxon>Eukaryota</taxon>
        <taxon>Fungi</taxon>
        <taxon>Dikarya</taxon>
        <taxon>Ascomycota</taxon>
        <taxon>Pezizomycotina</taxon>
        <taxon>Eurotiomycetes</taxon>
        <taxon>Eurotiomycetidae</taxon>
        <taxon>Eurotiales</taxon>
        <taxon>Aspergillaceae</taxon>
        <taxon>Aspergillus</taxon>
        <taxon>Aspergillus subgen. Cremei</taxon>
    </lineage>
</organism>
<comment type="function">
    <text evidence="1">Component of the EKC/KEOPS complex that is required for the formation of a threonylcarbamoyl group on adenosine at position 37 (t(6)A37) in tRNAs that read codons beginning with adenine. The complex is probably involved in the transfer of the threonylcarbamoyl moiety of threonylcarbamoyl-AMP (TC-AMP) to the N6 group of A37. BUD32 has ATPase activity in the context of the EKC/KEOPS complex and likely plays a supporting role to the catalytic subunit KAE1. The EKC/KEOPS complex also promotes both telomere uncapping and telomere elongation. The complex is required for efficient recruitment of transcriptional coactivators.</text>
</comment>
<evidence type="ECO:0000313" key="20">
    <source>
        <dbReference type="EMBL" id="OJJ39737.1"/>
    </source>
</evidence>
<dbReference type="EMBL" id="KV878210">
    <property type="protein sequence ID" value="OJJ39737.1"/>
    <property type="molecule type" value="Genomic_DNA"/>
</dbReference>
<evidence type="ECO:0000256" key="7">
    <source>
        <dbReference type="ARBA" id="ARBA00022527"/>
    </source>
</evidence>
<dbReference type="AlphaFoldDB" id="A0A1L9RY12"/>
<dbReference type="GeneID" id="63750566"/>
<evidence type="ECO:0000256" key="10">
    <source>
        <dbReference type="ARBA" id="ARBA00022777"/>
    </source>
</evidence>
<reference evidence="21" key="1">
    <citation type="journal article" date="2017" name="Genome Biol.">
        <title>Comparative genomics reveals high biological diversity and specific adaptations in the industrially and medically important fungal genus Aspergillus.</title>
        <authorList>
            <person name="de Vries R.P."/>
            <person name="Riley R."/>
            <person name="Wiebenga A."/>
            <person name="Aguilar-Osorio G."/>
            <person name="Amillis S."/>
            <person name="Uchima C.A."/>
            <person name="Anderluh G."/>
            <person name="Asadollahi M."/>
            <person name="Askin M."/>
            <person name="Barry K."/>
            <person name="Battaglia E."/>
            <person name="Bayram O."/>
            <person name="Benocci T."/>
            <person name="Braus-Stromeyer S.A."/>
            <person name="Caldana C."/>
            <person name="Canovas D."/>
            <person name="Cerqueira G.C."/>
            <person name="Chen F."/>
            <person name="Chen W."/>
            <person name="Choi C."/>
            <person name="Clum A."/>
            <person name="Dos Santos R.A."/>
            <person name="Damasio A.R."/>
            <person name="Diallinas G."/>
            <person name="Emri T."/>
            <person name="Fekete E."/>
            <person name="Flipphi M."/>
            <person name="Freyberg S."/>
            <person name="Gallo A."/>
            <person name="Gournas C."/>
            <person name="Habgood R."/>
            <person name="Hainaut M."/>
            <person name="Harispe M.L."/>
            <person name="Henrissat B."/>
            <person name="Hilden K.S."/>
            <person name="Hope R."/>
            <person name="Hossain A."/>
            <person name="Karabika E."/>
            <person name="Karaffa L."/>
            <person name="Karanyi Z."/>
            <person name="Krasevec N."/>
            <person name="Kuo A."/>
            <person name="Kusch H."/>
            <person name="LaButti K."/>
            <person name="Lagendijk E.L."/>
            <person name="Lapidus A."/>
            <person name="Levasseur A."/>
            <person name="Lindquist E."/>
            <person name="Lipzen A."/>
            <person name="Logrieco A.F."/>
            <person name="MacCabe A."/>
            <person name="Maekelae M.R."/>
            <person name="Malavazi I."/>
            <person name="Melin P."/>
            <person name="Meyer V."/>
            <person name="Mielnichuk N."/>
            <person name="Miskei M."/>
            <person name="Molnar A.P."/>
            <person name="Mule G."/>
            <person name="Ngan C.Y."/>
            <person name="Orejas M."/>
            <person name="Orosz E."/>
            <person name="Ouedraogo J.P."/>
            <person name="Overkamp K.M."/>
            <person name="Park H.-S."/>
            <person name="Perrone G."/>
            <person name="Piumi F."/>
            <person name="Punt P.J."/>
            <person name="Ram A.F."/>
            <person name="Ramon A."/>
            <person name="Rauscher S."/>
            <person name="Record E."/>
            <person name="Riano-Pachon D.M."/>
            <person name="Robert V."/>
            <person name="Roehrig J."/>
            <person name="Ruller R."/>
            <person name="Salamov A."/>
            <person name="Salih N.S."/>
            <person name="Samson R.A."/>
            <person name="Sandor E."/>
            <person name="Sanguinetti M."/>
            <person name="Schuetze T."/>
            <person name="Sepcic K."/>
            <person name="Shelest E."/>
            <person name="Sherlock G."/>
            <person name="Sophianopoulou V."/>
            <person name="Squina F.M."/>
            <person name="Sun H."/>
            <person name="Susca A."/>
            <person name="Todd R.B."/>
            <person name="Tsang A."/>
            <person name="Unkles S.E."/>
            <person name="van de Wiele N."/>
            <person name="van Rossen-Uffink D."/>
            <person name="Oliveira J.V."/>
            <person name="Vesth T.C."/>
            <person name="Visser J."/>
            <person name="Yu J.-H."/>
            <person name="Zhou M."/>
            <person name="Andersen M.R."/>
            <person name="Archer D.B."/>
            <person name="Baker S.E."/>
            <person name="Benoit I."/>
            <person name="Brakhage A.A."/>
            <person name="Braus G.H."/>
            <person name="Fischer R."/>
            <person name="Frisvad J.C."/>
            <person name="Goldman G.H."/>
            <person name="Houbraken J."/>
            <person name="Oakley B."/>
            <person name="Pocsi I."/>
            <person name="Scazzocchio C."/>
            <person name="Seiboth B."/>
            <person name="vanKuyk P.A."/>
            <person name="Wortman J."/>
            <person name="Dyer P.S."/>
            <person name="Grigoriev I.V."/>
        </authorList>
    </citation>
    <scope>NUCLEOTIDE SEQUENCE [LARGE SCALE GENOMIC DNA]</scope>
    <source>
        <strain evidence="21">DTO 134E9</strain>
    </source>
</reference>
<evidence type="ECO:0000256" key="8">
    <source>
        <dbReference type="ARBA" id="ARBA00022679"/>
    </source>
</evidence>
<dbReference type="GO" id="GO:0005524">
    <property type="term" value="F:ATP binding"/>
    <property type="evidence" value="ECO:0007669"/>
    <property type="project" value="UniProtKB-UniRule"/>
</dbReference>
<dbReference type="PROSITE" id="PS50011">
    <property type="entry name" value="PROTEIN_KINASE_DOM"/>
    <property type="match status" value="1"/>
</dbReference>
<protein>
    <recommendedName>
        <fullName evidence="6">EKC/KEOPS complex subunit BUD32</fullName>
        <ecNumber evidence="4">2.7.11.1</ecNumber>
    </recommendedName>
    <alternativeName>
        <fullName evidence="13 14">Atypical Serine/threonine protein kinase BUD32</fullName>
    </alternativeName>
    <alternativeName>
        <fullName evidence="5">EKC/KEOPS complex subunit bud32</fullName>
    </alternativeName>
</protein>
<feature type="domain" description="Protein kinase" evidence="19">
    <location>
        <begin position="52"/>
        <end position="420"/>
    </location>
</feature>
<evidence type="ECO:0000256" key="14">
    <source>
        <dbReference type="ARBA" id="ARBA00033194"/>
    </source>
</evidence>
<comment type="subunit">
    <text evidence="3">Component of the EKC/KEOPS complex composed of at least BUD32, CGI121, GON7, KAE1 and PCC1; the whole complex dimerizes.</text>
</comment>
<evidence type="ECO:0000256" key="5">
    <source>
        <dbReference type="ARBA" id="ARBA00013948"/>
    </source>
</evidence>
<dbReference type="GO" id="GO:0004674">
    <property type="term" value="F:protein serine/threonine kinase activity"/>
    <property type="evidence" value="ECO:0007669"/>
    <property type="project" value="UniProtKB-KW"/>
</dbReference>
<evidence type="ECO:0000256" key="16">
    <source>
        <dbReference type="ARBA" id="ARBA00048679"/>
    </source>
</evidence>
<dbReference type="InterPro" id="IPR017441">
    <property type="entry name" value="Protein_kinase_ATP_BS"/>
</dbReference>
<dbReference type="SMART" id="SM00220">
    <property type="entry name" value="S_TKc"/>
    <property type="match status" value="1"/>
</dbReference>
<evidence type="ECO:0000313" key="21">
    <source>
        <dbReference type="Proteomes" id="UP000184383"/>
    </source>
</evidence>
<keyword evidence="7" id="KW-0723">Serine/threonine-protein kinase</keyword>
<proteinExistence type="predicted"/>
<dbReference type="PROSITE" id="PS00107">
    <property type="entry name" value="PROTEIN_KINASE_ATP"/>
    <property type="match status" value="1"/>
</dbReference>
<evidence type="ECO:0000256" key="3">
    <source>
        <dbReference type="ARBA" id="ARBA00011534"/>
    </source>
</evidence>
<sequence>MSEKNTEDFPAESPGFDLQLHDDPEDLEKVWDYEPGGHHPVHLGDRLGEGKYKVIHKLGNGGFGNVWLCQILDPTPKYVALKILMADLSGDDCKELKVNKLAEKIDNDSICLPLDQFKVKGPNGDHWCFVYPLAGPMISSAIRTFEGDERILRRLALRTVKTLAALHDIGVCHGDFTPHNVLLRMTGLDGLSEEEVIKILHKPVTADVTTYSGKPLPESAARYLVYPISFISVDRQYFTDQIYIIDFGESFNESDPPDKLGTPKSYCSPELLLGEKPSIASDLWALGCTLYGIRTGEKLFNMFDDEADEYIYYMVLMLGVLPEPWWSTTWKDRRKWFKDEPDSEGRAVQVPDLNDKMAIEDRLGGGDVLRELPDGRLVQAWDPGLPEEEKKIFIDLLRKLFRFKPEERLSTKEVQEHEWFKLGI</sequence>
<dbReference type="GO" id="GO:0005634">
    <property type="term" value="C:nucleus"/>
    <property type="evidence" value="ECO:0007669"/>
    <property type="project" value="TreeGrafter"/>
</dbReference>
<dbReference type="Gene3D" id="3.30.200.20">
    <property type="entry name" value="Phosphorylase Kinase, domain 1"/>
    <property type="match status" value="1"/>
</dbReference>
<evidence type="ECO:0000256" key="6">
    <source>
        <dbReference type="ARBA" id="ARBA00019973"/>
    </source>
</evidence>
<keyword evidence="10" id="KW-0418">Kinase</keyword>
<evidence type="ECO:0000256" key="13">
    <source>
        <dbReference type="ARBA" id="ARBA00030980"/>
    </source>
</evidence>
<evidence type="ECO:0000256" key="15">
    <source>
        <dbReference type="ARBA" id="ARBA00047899"/>
    </source>
</evidence>
<dbReference type="InterPro" id="IPR008266">
    <property type="entry name" value="Tyr_kinase_AS"/>
</dbReference>
<keyword evidence="8" id="KW-0808">Transferase</keyword>
<accession>A0A1L9RY12</accession>
<keyword evidence="9 17" id="KW-0547">Nucleotide-binding</keyword>
<keyword evidence="12" id="KW-0158">Chromosome</keyword>
<dbReference type="Proteomes" id="UP000184383">
    <property type="component" value="Unassembled WGS sequence"/>
</dbReference>
<dbReference type="RefSeq" id="XP_040693413.1">
    <property type="nucleotide sequence ID" value="XM_040834718.1"/>
</dbReference>
<comment type="catalytic activity">
    <reaction evidence="16">
        <text>L-seryl-[protein] + ATP = O-phospho-L-seryl-[protein] + ADP + H(+)</text>
        <dbReference type="Rhea" id="RHEA:17989"/>
        <dbReference type="Rhea" id="RHEA-COMP:9863"/>
        <dbReference type="Rhea" id="RHEA-COMP:11604"/>
        <dbReference type="ChEBI" id="CHEBI:15378"/>
        <dbReference type="ChEBI" id="CHEBI:29999"/>
        <dbReference type="ChEBI" id="CHEBI:30616"/>
        <dbReference type="ChEBI" id="CHEBI:83421"/>
        <dbReference type="ChEBI" id="CHEBI:456216"/>
        <dbReference type="EC" id="2.7.11.1"/>
    </reaction>
</comment>
<keyword evidence="11 17" id="KW-0067">ATP-binding</keyword>
<dbReference type="Gene3D" id="1.10.510.10">
    <property type="entry name" value="Transferase(Phosphotransferase) domain 1"/>
    <property type="match status" value="1"/>
</dbReference>
<dbReference type="PANTHER" id="PTHR45646">
    <property type="entry name" value="SERINE/THREONINE-PROTEIN KINASE DOA-RELATED"/>
    <property type="match status" value="1"/>
</dbReference>
<feature type="region of interest" description="Disordered" evidence="18">
    <location>
        <begin position="1"/>
        <end position="20"/>
    </location>
</feature>
<dbReference type="Pfam" id="PF00069">
    <property type="entry name" value="Pkinase"/>
    <property type="match status" value="2"/>
</dbReference>
<comment type="subcellular location">
    <subcellularLocation>
        <location evidence="2">Chromosome</location>
        <location evidence="2">Telomere</location>
    </subcellularLocation>
</comment>
<evidence type="ECO:0000256" key="9">
    <source>
        <dbReference type="ARBA" id="ARBA00022741"/>
    </source>
</evidence>
<evidence type="ECO:0000259" key="19">
    <source>
        <dbReference type="PROSITE" id="PS50011"/>
    </source>
</evidence>
<evidence type="ECO:0000256" key="18">
    <source>
        <dbReference type="SAM" id="MobiDB-lite"/>
    </source>
</evidence>
<evidence type="ECO:0000256" key="12">
    <source>
        <dbReference type="ARBA" id="ARBA00022895"/>
    </source>
</evidence>
<keyword evidence="12" id="KW-0779">Telomere</keyword>